<keyword evidence="2" id="KW-0804">Transcription</keyword>
<evidence type="ECO:0000256" key="1">
    <source>
        <dbReference type="ARBA" id="ARBA00023015"/>
    </source>
</evidence>
<dbReference type="InterPro" id="IPR036388">
    <property type="entry name" value="WH-like_DNA-bd_sf"/>
</dbReference>
<dbReference type="GO" id="GO:0003677">
    <property type="term" value="F:DNA binding"/>
    <property type="evidence" value="ECO:0007669"/>
    <property type="project" value="UniProtKB-KW"/>
</dbReference>
<dbReference type="Pfam" id="PF04967">
    <property type="entry name" value="HTH_10"/>
    <property type="match status" value="1"/>
</dbReference>
<organism evidence="5 6">
    <name type="scientific">Halocatena pleomorpha</name>
    <dbReference type="NCBI Taxonomy" id="1785090"/>
    <lineage>
        <taxon>Archaea</taxon>
        <taxon>Methanobacteriati</taxon>
        <taxon>Methanobacteriota</taxon>
        <taxon>Stenosarchaea group</taxon>
        <taxon>Halobacteria</taxon>
        <taxon>Halobacteriales</taxon>
        <taxon>Natronomonadaceae</taxon>
        <taxon>Halocatena</taxon>
    </lineage>
</organism>
<dbReference type="Proteomes" id="UP000282322">
    <property type="component" value="Unassembled WGS sequence"/>
</dbReference>
<accession>A0A3P3R4T5</accession>
<dbReference type="InterPro" id="IPR007050">
    <property type="entry name" value="HTH_bacterioopsin"/>
</dbReference>
<sequence length="215" mass="24056">MKYLTLSLKPTDRAFHPIDQYLTTQEHITRETLLHLDIRFNETYLLLYHLTGSRSAIETAITTNENVLNHEIVSVDGNDVYAYVHLDAANTEGHLVELAYDHGLIIDTPITFDADGMNVTLVGNTTRLGTVLQSVPEELTVSVQHAGRYDPGTNDLLTSLTDRQREVFETAVEAGYYDVPRRVTHQDIAGKLDCAPSTVDEHLRKAESAVVPHLF</sequence>
<evidence type="ECO:0000256" key="2">
    <source>
        <dbReference type="ARBA" id="ARBA00023163"/>
    </source>
</evidence>
<comment type="caution">
    <text evidence="5">The sequence shown here is derived from an EMBL/GenBank/DDBJ whole genome shotgun (WGS) entry which is preliminary data.</text>
</comment>
<evidence type="ECO:0000313" key="5">
    <source>
        <dbReference type="EMBL" id="RRJ27670.1"/>
    </source>
</evidence>
<proteinExistence type="predicted"/>
<evidence type="ECO:0000259" key="3">
    <source>
        <dbReference type="Pfam" id="PF04967"/>
    </source>
</evidence>
<name>A0A3P3R4T5_9EURY</name>
<feature type="domain" description="HVO-0513-like N-terminal" evidence="4">
    <location>
        <begin position="16"/>
        <end position="149"/>
    </location>
</feature>
<feature type="domain" description="HTH bat-type" evidence="3">
    <location>
        <begin position="160"/>
        <end position="210"/>
    </location>
</feature>
<dbReference type="RefSeq" id="WP_124957010.1">
    <property type="nucleotide sequence ID" value="NZ_RRCH01000049.1"/>
</dbReference>
<dbReference type="PANTHER" id="PTHR34236">
    <property type="entry name" value="DIMETHYL SULFOXIDE REDUCTASE TRANSCRIPTIONAL ACTIVATOR"/>
    <property type="match status" value="1"/>
</dbReference>
<dbReference type="AlphaFoldDB" id="A0A3P3R4T5"/>
<protein>
    <submittedName>
        <fullName evidence="5">DNA-binding protein</fullName>
    </submittedName>
</protein>
<evidence type="ECO:0000259" key="4">
    <source>
        <dbReference type="Pfam" id="PF24278"/>
    </source>
</evidence>
<dbReference type="InterPro" id="IPR056493">
    <property type="entry name" value="HVO_0513_N"/>
</dbReference>
<dbReference type="EMBL" id="RRCH01000049">
    <property type="protein sequence ID" value="RRJ27670.1"/>
    <property type="molecule type" value="Genomic_DNA"/>
</dbReference>
<keyword evidence="6" id="KW-1185">Reference proteome</keyword>
<dbReference type="OrthoDB" id="27447at2157"/>
<keyword evidence="5" id="KW-0238">DNA-binding</keyword>
<reference evidence="5 6" key="1">
    <citation type="submission" date="2018-11" db="EMBL/GenBank/DDBJ databases">
        <title>Taxonoimc description of Halomarina strain SPP-AMP-1.</title>
        <authorList>
            <person name="Pal Y."/>
            <person name="Srinivasana K."/>
            <person name="Verma A."/>
            <person name="Kumar P."/>
        </authorList>
    </citation>
    <scope>NUCLEOTIDE SEQUENCE [LARGE SCALE GENOMIC DNA]</scope>
    <source>
        <strain evidence="5 6">SPP-AMP-1</strain>
    </source>
</reference>
<dbReference type="Gene3D" id="1.10.10.10">
    <property type="entry name" value="Winged helix-like DNA-binding domain superfamily/Winged helix DNA-binding domain"/>
    <property type="match status" value="1"/>
</dbReference>
<evidence type="ECO:0000313" key="6">
    <source>
        <dbReference type="Proteomes" id="UP000282322"/>
    </source>
</evidence>
<dbReference type="Pfam" id="PF24278">
    <property type="entry name" value="HVO_0513_N"/>
    <property type="match status" value="1"/>
</dbReference>
<keyword evidence="1" id="KW-0805">Transcription regulation</keyword>
<dbReference type="PANTHER" id="PTHR34236:SF1">
    <property type="entry name" value="DIMETHYL SULFOXIDE REDUCTASE TRANSCRIPTIONAL ACTIVATOR"/>
    <property type="match status" value="1"/>
</dbReference>
<gene>
    <name evidence="5" type="ORF">EIK79_17380</name>
</gene>